<sequence length="209" mass="22675">MTEAAGTEALDLQEAAELFRLIYPAFAALLDKAEAARGPLKEFHLAMAAEHAKSGVRILGWDSRRAINAIFELYKERYLAEGRIAADLWAADQFGCDLEAAIVESEDIRELEDRIKGIVHQIRQRESELQRLRRELGQLEELRAELSRPVILHGSIPGVVGGNVSGEPAGSYEITDSNIAEGSGTDSDASSQARAGSSQNDSLSAMPQG</sequence>
<evidence type="ECO:0000313" key="3">
    <source>
        <dbReference type="EMBL" id="MDG0814197.1"/>
    </source>
</evidence>
<keyword evidence="4" id="KW-1185">Reference proteome</keyword>
<feature type="compositionally biased region" description="Polar residues" evidence="2">
    <location>
        <begin position="174"/>
        <end position="209"/>
    </location>
</feature>
<proteinExistence type="predicted"/>
<protein>
    <submittedName>
        <fullName evidence="3">Uncharacterized protein</fullName>
    </submittedName>
</protein>
<dbReference type="AlphaFoldDB" id="A0A9X4QY24"/>
<feature type="coiled-coil region" evidence="1">
    <location>
        <begin position="108"/>
        <end position="149"/>
    </location>
</feature>
<dbReference type="EMBL" id="JAPDIA010000009">
    <property type="protein sequence ID" value="MDG0814197.1"/>
    <property type="molecule type" value="Genomic_DNA"/>
</dbReference>
<feature type="region of interest" description="Disordered" evidence="2">
    <location>
        <begin position="162"/>
        <end position="209"/>
    </location>
</feature>
<name>A0A9X4QY24_9BACL</name>
<comment type="caution">
    <text evidence="3">The sequence shown here is derived from an EMBL/GenBank/DDBJ whole genome shotgun (WGS) entry which is preliminary data.</text>
</comment>
<gene>
    <name evidence="3" type="ORF">OMP40_36645</name>
</gene>
<evidence type="ECO:0000313" key="4">
    <source>
        <dbReference type="Proteomes" id="UP001153404"/>
    </source>
</evidence>
<evidence type="ECO:0000256" key="2">
    <source>
        <dbReference type="SAM" id="MobiDB-lite"/>
    </source>
</evidence>
<dbReference type="Proteomes" id="UP001153404">
    <property type="component" value="Unassembled WGS sequence"/>
</dbReference>
<accession>A0A9X4QY24</accession>
<keyword evidence="1" id="KW-0175">Coiled coil</keyword>
<dbReference type="RefSeq" id="WP_277538924.1">
    <property type="nucleotide sequence ID" value="NZ_JAPDIA010000009.1"/>
</dbReference>
<evidence type="ECO:0000256" key="1">
    <source>
        <dbReference type="SAM" id="Coils"/>
    </source>
</evidence>
<organism evidence="3 4">
    <name type="scientific">Cohnella rhizosphaerae</name>
    <dbReference type="NCBI Taxonomy" id="1457232"/>
    <lineage>
        <taxon>Bacteria</taxon>
        <taxon>Bacillati</taxon>
        <taxon>Bacillota</taxon>
        <taxon>Bacilli</taxon>
        <taxon>Bacillales</taxon>
        <taxon>Paenibacillaceae</taxon>
        <taxon>Cohnella</taxon>
    </lineage>
</organism>
<reference evidence="3" key="1">
    <citation type="submission" date="2022-10" db="EMBL/GenBank/DDBJ databases">
        <title>Comparative genomic analysis of Cohnella hashimotonis sp. nov., isolated from the International Space Station.</title>
        <authorList>
            <person name="Simpson A."/>
            <person name="Venkateswaran K."/>
        </authorList>
    </citation>
    <scope>NUCLEOTIDE SEQUENCE</scope>
    <source>
        <strain evidence="3">DSM 28161</strain>
    </source>
</reference>